<evidence type="ECO:0000256" key="1">
    <source>
        <dbReference type="SAM" id="Phobius"/>
    </source>
</evidence>
<gene>
    <name evidence="2" type="ORF">THRCLA_21258</name>
</gene>
<keyword evidence="3" id="KW-1185">Reference proteome</keyword>
<keyword evidence="1" id="KW-1133">Transmembrane helix</keyword>
<sequence>MIALNVSQISFRIWALWVKFDAITDIGLFHPDDSKSSTKVNLSIAANLGVWVQLRNSVISATKLYGIFIQVLISLSIVQLAISFGGLLLYCLTGNAPMPTYFLLMLGLASSLLNLMFLLPLAAALSIQSKQSDMLREVLHRYYLEKSRGEHDPEESHVENYLHVIIDTIDNHDDRLRFWGVEMSTSALKGLSVTLASGISFILSKAVQYSWSNKNPIFVG</sequence>
<protein>
    <submittedName>
        <fullName evidence="2">Uncharacterized protein</fullName>
    </submittedName>
</protein>
<name>A0A1V9ZYK0_9STRA</name>
<feature type="transmembrane region" description="Helical" evidence="1">
    <location>
        <begin position="64"/>
        <end position="90"/>
    </location>
</feature>
<evidence type="ECO:0000313" key="3">
    <source>
        <dbReference type="Proteomes" id="UP000243217"/>
    </source>
</evidence>
<keyword evidence="1" id="KW-0472">Membrane</keyword>
<dbReference type="Proteomes" id="UP000243217">
    <property type="component" value="Unassembled WGS sequence"/>
</dbReference>
<proteinExistence type="predicted"/>
<dbReference type="OrthoDB" id="10567853at2759"/>
<accession>A0A1V9ZYK0</accession>
<evidence type="ECO:0000313" key="2">
    <source>
        <dbReference type="EMBL" id="OQS03031.1"/>
    </source>
</evidence>
<organism evidence="2 3">
    <name type="scientific">Thraustotheca clavata</name>
    <dbReference type="NCBI Taxonomy" id="74557"/>
    <lineage>
        <taxon>Eukaryota</taxon>
        <taxon>Sar</taxon>
        <taxon>Stramenopiles</taxon>
        <taxon>Oomycota</taxon>
        <taxon>Saprolegniomycetes</taxon>
        <taxon>Saprolegniales</taxon>
        <taxon>Achlyaceae</taxon>
        <taxon>Thraustotheca</taxon>
    </lineage>
</organism>
<reference evidence="2 3" key="1">
    <citation type="journal article" date="2014" name="Genome Biol. Evol.">
        <title>The secreted proteins of Achlya hypogyna and Thraustotheca clavata identify the ancestral oomycete secretome and reveal gene acquisitions by horizontal gene transfer.</title>
        <authorList>
            <person name="Misner I."/>
            <person name="Blouin N."/>
            <person name="Leonard G."/>
            <person name="Richards T.A."/>
            <person name="Lane C.E."/>
        </authorList>
    </citation>
    <scope>NUCLEOTIDE SEQUENCE [LARGE SCALE GENOMIC DNA]</scope>
    <source>
        <strain evidence="2 3">ATCC 34112</strain>
    </source>
</reference>
<dbReference type="EMBL" id="JNBS01001036">
    <property type="protein sequence ID" value="OQS03031.1"/>
    <property type="molecule type" value="Genomic_DNA"/>
</dbReference>
<keyword evidence="1" id="KW-0812">Transmembrane</keyword>
<dbReference type="AlphaFoldDB" id="A0A1V9ZYK0"/>
<comment type="caution">
    <text evidence="2">The sequence shown here is derived from an EMBL/GenBank/DDBJ whole genome shotgun (WGS) entry which is preliminary data.</text>
</comment>
<feature type="transmembrane region" description="Helical" evidence="1">
    <location>
        <begin position="102"/>
        <end position="127"/>
    </location>
</feature>